<dbReference type="Proteomes" id="UP000297245">
    <property type="component" value="Unassembled WGS sequence"/>
</dbReference>
<keyword evidence="3" id="KW-1185">Reference proteome</keyword>
<proteinExistence type="predicted"/>
<evidence type="ECO:0000313" key="2">
    <source>
        <dbReference type="EMBL" id="THV00140.1"/>
    </source>
</evidence>
<sequence>MICFGSQSQEETGSQSTTTESSESWHSLMPDSEPNKLLPFDLLHDETHTLEYLWGIPKKHSLSQQISTGSPLDTLSFLNRFWWRSYGHSMKFPITLPQISSRTPNDENSFRTVGWFKKLDRSYLFMVSPWRSIPEKEGILLEHGWTRVLYDVTNWGIFFSCSVSLPQTLEKKLGSAWLCQGMFIANATGGDISKLEQYGFTTAVEISLIPDVETVVLHPDIIPKNIYMFISPVSLNQCLENGSTEVSWGEHGENYYFWSFDPDGSTQISQRVCDLIGLPKYKVEIFLHIFFCLDYQFQAIQQVHKFFGYDPSTQDFAKACGLPLIEVIPLSESPDKLYADQSMEELENWHIVHDNLDEVLSSETESIHDDTSKQPQGIWFPIPMLRQEMNLTVSEILSYYDLDASELDSCSEDWSDLGSETSKFDSSSDISIQYLEPSPWLEGYLIGNDGLSKSCRGITSRDGTRFCWMFGFDVPDAGPPVYSEHWICVHCHYSHVQVQVRCAKCGAWFENQDRRGVLKSIRSNYYYTSFY</sequence>
<protein>
    <submittedName>
        <fullName evidence="2">Uncharacterized protein</fullName>
    </submittedName>
</protein>
<accession>A0A4S8MCG4</accession>
<evidence type="ECO:0000256" key="1">
    <source>
        <dbReference type="SAM" id="MobiDB-lite"/>
    </source>
</evidence>
<gene>
    <name evidence="2" type="ORF">K435DRAFT_466127</name>
</gene>
<feature type="compositionally biased region" description="Low complexity" evidence="1">
    <location>
        <begin position="1"/>
        <end position="24"/>
    </location>
</feature>
<reference evidence="2 3" key="1">
    <citation type="journal article" date="2019" name="Nat. Ecol. Evol.">
        <title>Megaphylogeny resolves global patterns of mushroom evolution.</title>
        <authorList>
            <person name="Varga T."/>
            <person name="Krizsan K."/>
            <person name="Foldi C."/>
            <person name="Dima B."/>
            <person name="Sanchez-Garcia M."/>
            <person name="Sanchez-Ramirez S."/>
            <person name="Szollosi G.J."/>
            <person name="Szarkandi J.G."/>
            <person name="Papp V."/>
            <person name="Albert L."/>
            <person name="Andreopoulos W."/>
            <person name="Angelini C."/>
            <person name="Antonin V."/>
            <person name="Barry K.W."/>
            <person name="Bougher N.L."/>
            <person name="Buchanan P."/>
            <person name="Buyck B."/>
            <person name="Bense V."/>
            <person name="Catcheside P."/>
            <person name="Chovatia M."/>
            <person name="Cooper J."/>
            <person name="Damon W."/>
            <person name="Desjardin D."/>
            <person name="Finy P."/>
            <person name="Geml J."/>
            <person name="Haridas S."/>
            <person name="Hughes K."/>
            <person name="Justo A."/>
            <person name="Karasinski D."/>
            <person name="Kautmanova I."/>
            <person name="Kiss B."/>
            <person name="Kocsube S."/>
            <person name="Kotiranta H."/>
            <person name="LaButti K.M."/>
            <person name="Lechner B.E."/>
            <person name="Liimatainen K."/>
            <person name="Lipzen A."/>
            <person name="Lukacs Z."/>
            <person name="Mihaltcheva S."/>
            <person name="Morgado L.N."/>
            <person name="Niskanen T."/>
            <person name="Noordeloos M.E."/>
            <person name="Ohm R.A."/>
            <person name="Ortiz-Santana B."/>
            <person name="Ovrebo C."/>
            <person name="Racz N."/>
            <person name="Riley R."/>
            <person name="Savchenko A."/>
            <person name="Shiryaev A."/>
            <person name="Soop K."/>
            <person name="Spirin V."/>
            <person name="Szebenyi C."/>
            <person name="Tomsovsky M."/>
            <person name="Tulloss R.E."/>
            <person name="Uehling J."/>
            <person name="Grigoriev I.V."/>
            <person name="Vagvolgyi C."/>
            <person name="Papp T."/>
            <person name="Martin F.M."/>
            <person name="Miettinen O."/>
            <person name="Hibbett D.S."/>
            <person name="Nagy L.G."/>
        </authorList>
    </citation>
    <scope>NUCLEOTIDE SEQUENCE [LARGE SCALE GENOMIC DNA]</scope>
    <source>
        <strain evidence="2 3">CBS 962.96</strain>
    </source>
</reference>
<dbReference type="EMBL" id="ML179108">
    <property type="protein sequence ID" value="THV00140.1"/>
    <property type="molecule type" value="Genomic_DNA"/>
</dbReference>
<evidence type="ECO:0000313" key="3">
    <source>
        <dbReference type="Proteomes" id="UP000297245"/>
    </source>
</evidence>
<feature type="region of interest" description="Disordered" evidence="1">
    <location>
        <begin position="1"/>
        <end position="29"/>
    </location>
</feature>
<name>A0A4S8MCG4_DENBC</name>
<dbReference type="AlphaFoldDB" id="A0A4S8MCG4"/>
<organism evidence="2 3">
    <name type="scientific">Dendrothele bispora (strain CBS 962.96)</name>
    <dbReference type="NCBI Taxonomy" id="1314807"/>
    <lineage>
        <taxon>Eukaryota</taxon>
        <taxon>Fungi</taxon>
        <taxon>Dikarya</taxon>
        <taxon>Basidiomycota</taxon>
        <taxon>Agaricomycotina</taxon>
        <taxon>Agaricomycetes</taxon>
        <taxon>Agaricomycetidae</taxon>
        <taxon>Agaricales</taxon>
        <taxon>Agaricales incertae sedis</taxon>
        <taxon>Dendrothele</taxon>
    </lineage>
</organism>